<comment type="similarity">
    <text evidence="1">Belongs to the peptidase A24 family.</text>
</comment>
<protein>
    <recommendedName>
        <fullName evidence="3">Prepilin type IV endopeptidase peptidase domain-containing protein</fullName>
    </recommendedName>
</protein>
<keyword evidence="2" id="KW-0472">Membrane</keyword>
<feature type="transmembrane region" description="Helical" evidence="2">
    <location>
        <begin position="67"/>
        <end position="84"/>
    </location>
</feature>
<keyword evidence="2" id="KW-1133">Transmembrane helix</keyword>
<feature type="transmembrane region" description="Helical" evidence="2">
    <location>
        <begin position="169"/>
        <end position="186"/>
    </location>
</feature>
<gene>
    <name evidence="4" type="ORF">GCM10010151_12460</name>
</gene>
<sequence>MTTPDWAEPVLRRRLAVTTVAVLVLALVAWRVGPAPDLPAFGYLAVAGVALAFIDVALKRLPDPVTLPSYAAGLLLLGLAALFTDRGGTRFTHALLGMAALFALYALQWLIAPNQIGLGDVKLAGVLGLYLGWLGLAGWVLGVGAGYVVAAVWSLALLASRRATLKTQIPYGPFMLAGVLVAVLAHP</sequence>
<name>A0ABN0W3H3_9ACTN</name>
<feature type="transmembrane region" description="Helical" evidence="2">
    <location>
        <begin position="91"/>
        <end position="111"/>
    </location>
</feature>
<dbReference type="InterPro" id="IPR000045">
    <property type="entry name" value="Prepilin_IV_endopep_pep"/>
</dbReference>
<dbReference type="Pfam" id="PF01478">
    <property type="entry name" value="Peptidase_A24"/>
    <property type="match status" value="1"/>
</dbReference>
<accession>A0ABN0W3H3</accession>
<dbReference type="PANTHER" id="PTHR30487">
    <property type="entry name" value="TYPE 4 PREPILIN-LIKE PROTEINS LEADER PEPTIDE-PROCESSING ENZYME"/>
    <property type="match status" value="1"/>
</dbReference>
<dbReference type="RefSeq" id="WP_252799823.1">
    <property type="nucleotide sequence ID" value="NZ_BAAABM010000007.1"/>
</dbReference>
<dbReference type="EMBL" id="BAAABM010000007">
    <property type="protein sequence ID" value="GAA0324113.1"/>
    <property type="molecule type" value="Genomic_DNA"/>
</dbReference>
<feature type="transmembrane region" description="Helical" evidence="2">
    <location>
        <begin position="15"/>
        <end position="33"/>
    </location>
</feature>
<evidence type="ECO:0000313" key="5">
    <source>
        <dbReference type="Proteomes" id="UP001501822"/>
    </source>
</evidence>
<evidence type="ECO:0000259" key="3">
    <source>
        <dbReference type="Pfam" id="PF01478"/>
    </source>
</evidence>
<dbReference type="Gene3D" id="1.20.120.1220">
    <property type="match status" value="1"/>
</dbReference>
<feature type="transmembrane region" description="Helical" evidence="2">
    <location>
        <begin position="40"/>
        <end position="61"/>
    </location>
</feature>
<dbReference type="InterPro" id="IPR050882">
    <property type="entry name" value="Prepilin_peptidase/N-MTase"/>
</dbReference>
<evidence type="ECO:0000256" key="1">
    <source>
        <dbReference type="ARBA" id="ARBA00005801"/>
    </source>
</evidence>
<evidence type="ECO:0000313" key="4">
    <source>
        <dbReference type="EMBL" id="GAA0324113.1"/>
    </source>
</evidence>
<dbReference type="PANTHER" id="PTHR30487:SF0">
    <property type="entry name" value="PREPILIN LEADER PEPTIDASE_N-METHYLTRANSFERASE-RELATED"/>
    <property type="match status" value="1"/>
</dbReference>
<keyword evidence="5" id="KW-1185">Reference proteome</keyword>
<feature type="domain" description="Prepilin type IV endopeptidase peptidase" evidence="3">
    <location>
        <begin position="44"/>
        <end position="143"/>
    </location>
</feature>
<reference evidence="4 5" key="1">
    <citation type="journal article" date="2019" name="Int. J. Syst. Evol. Microbiol.">
        <title>The Global Catalogue of Microorganisms (GCM) 10K type strain sequencing project: providing services to taxonomists for standard genome sequencing and annotation.</title>
        <authorList>
            <consortium name="The Broad Institute Genomics Platform"/>
            <consortium name="The Broad Institute Genome Sequencing Center for Infectious Disease"/>
            <person name="Wu L."/>
            <person name="Ma J."/>
        </authorList>
    </citation>
    <scope>NUCLEOTIDE SEQUENCE [LARGE SCALE GENOMIC DNA]</scope>
    <source>
        <strain evidence="4 5">JCM 3146</strain>
    </source>
</reference>
<organism evidence="4 5">
    <name type="scientific">Actinoallomurus spadix</name>
    <dbReference type="NCBI Taxonomy" id="79912"/>
    <lineage>
        <taxon>Bacteria</taxon>
        <taxon>Bacillati</taxon>
        <taxon>Actinomycetota</taxon>
        <taxon>Actinomycetes</taxon>
        <taxon>Streptosporangiales</taxon>
        <taxon>Thermomonosporaceae</taxon>
        <taxon>Actinoallomurus</taxon>
    </lineage>
</organism>
<feature type="transmembrane region" description="Helical" evidence="2">
    <location>
        <begin position="131"/>
        <end position="157"/>
    </location>
</feature>
<comment type="caution">
    <text evidence="4">The sequence shown here is derived from an EMBL/GenBank/DDBJ whole genome shotgun (WGS) entry which is preliminary data.</text>
</comment>
<proteinExistence type="inferred from homology"/>
<dbReference type="Proteomes" id="UP001501822">
    <property type="component" value="Unassembled WGS sequence"/>
</dbReference>
<keyword evidence="2" id="KW-0812">Transmembrane</keyword>
<evidence type="ECO:0000256" key="2">
    <source>
        <dbReference type="SAM" id="Phobius"/>
    </source>
</evidence>